<comment type="caution">
    <text evidence="4">The sequence shown here is derived from an EMBL/GenBank/DDBJ whole genome shotgun (WGS) entry which is preliminary data.</text>
</comment>
<protein>
    <submittedName>
        <fullName evidence="4">CDP-alcohol phosphatidyltransferase family protein</fullName>
    </submittedName>
</protein>
<comment type="similarity">
    <text evidence="2">Belongs to the CDP-alcohol phosphatidyltransferase class-I family.</text>
</comment>
<name>A0ABS8W9S8_9GAMM</name>
<dbReference type="PROSITE" id="PS00379">
    <property type="entry name" value="CDP_ALCOHOL_P_TRANSF"/>
    <property type="match status" value="1"/>
</dbReference>
<evidence type="ECO:0000313" key="5">
    <source>
        <dbReference type="Proteomes" id="UP001201273"/>
    </source>
</evidence>
<dbReference type="Gene3D" id="1.20.120.1760">
    <property type="match status" value="1"/>
</dbReference>
<keyword evidence="3" id="KW-1133">Transmembrane helix</keyword>
<dbReference type="InterPro" id="IPR043130">
    <property type="entry name" value="CDP-OH_PTrfase_TM_dom"/>
</dbReference>
<accession>A0ABS8W9S8</accession>
<feature type="transmembrane region" description="Helical" evidence="3">
    <location>
        <begin position="177"/>
        <end position="195"/>
    </location>
</feature>
<keyword evidence="5" id="KW-1185">Reference proteome</keyword>
<gene>
    <name evidence="4" type="ORF">K6Y31_10645</name>
</gene>
<sequence length="215" mass="23107">MLDKYALKLVNPITKWSASQLDKAGLSANQVSLIGFILGLIAVPLLAFQYYLIALFFIALNRIADGLDGALARRHGATSAGAFLDISCDFIFYSAVVLGFALASPSENSIAATTLILSFMATGATFLGFAIFAQKHQLANITYPNKGFYYIGGITEGTETILLFVVCCLLPQHFAAIAYSFAALCFITAAIRLYSGFDTLQKLEHAIAIKKPPTS</sequence>
<keyword evidence="3" id="KW-0472">Membrane</keyword>
<dbReference type="Proteomes" id="UP001201273">
    <property type="component" value="Unassembled WGS sequence"/>
</dbReference>
<keyword evidence="1 2" id="KW-0808">Transferase</keyword>
<organism evidence="4 5">
    <name type="scientific">Motilimonas cestriensis</name>
    <dbReference type="NCBI Taxonomy" id="2742685"/>
    <lineage>
        <taxon>Bacteria</taxon>
        <taxon>Pseudomonadati</taxon>
        <taxon>Pseudomonadota</taxon>
        <taxon>Gammaproteobacteria</taxon>
        <taxon>Alteromonadales</taxon>
        <taxon>Alteromonadales genera incertae sedis</taxon>
        <taxon>Motilimonas</taxon>
    </lineage>
</organism>
<dbReference type="RefSeq" id="WP_233052762.1">
    <property type="nucleotide sequence ID" value="NZ_JAIMJA010000009.1"/>
</dbReference>
<feature type="transmembrane region" description="Helical" evidence="3">
    <location>
        <begin position="33"/>
        <end position="60"/>
    </location>
</feature>
<dbReference type="Pfam" id="PF01066">
    <property type="entry name" value="CDP-OH_P_transf"/>
    <property type="match status" value="1"/>
</dbReference>
<reference evidence="4 5" key="1">
    <citation type="journal article" date="2022" name="Environ. Microbiol. Rep.">
        <title>Eco-phylogenetic analyses reveal divergent evolution of vitamin B12 metabolism in the marine bacterial family 'Psychromonadaceae'.</title>
        <authorList>
            <person name="Jin X."/>
            <person name="Yang Y."/>
            <person name="Cao H."/>
            <person name="Gao B."/>
            <person name="Zhao Z."/>
        </authorList>
    </citation>
    <scope>NUCLEOTIDE SEQUENCE [LARGE SCALE GENOMIC DNA]</scope>
    <source>
        <strain evidence="4 5">MKS20</strain>
    </source>
</reference>
<feature type="transmembrane region" description="Helical" evidence="3">
    <location>
        <begin position="148"/>
        <end position="170"/>
    </location>
</feature>
<evidence type="ECO:0000256" key="1">
    <source>
        <dbReference type="ARBA" id="ARBA00022679"/>
    </source>
</evidence>
<dbReference type="InterPro" id="IPR048254">
    <property type="entry name" value="CDP_ALCOHOL_P_TRANSF_CS"/>
</dbReference>
<evidence type="ECO:0000256" key="3">
    <source>
        <dbReference type="SAM" id="Phobius"/>
    </source>
</evidence>
<evidence type="ECO:0000313" key="4">
    <source>
        <dbReference type="EMBL" id="MCE2595273.1"/>
    </source>
</evidence>
<dbReference type="InterPro" id="IPR000462">
    <property type="entry name" value="CDP-OH_P_trans"/>
</dbReference>
<dbReference type="EMBL" id="JAIMJA010000009">
    <property type="protein sequence ID" value="MCE2595273.1"/>
    <property type="molecule type" value="Genomic_DNA"/>
</dbReference>
<proteinExistence type="inferred from homology"/>
<feature type="transmembrane region" description="Helical" evidence="3">
    <location>
        <begin position="110"/>
        <end position="133"/>
    </location>
</feature>
<feature type="transmembrane region" description="Helical" evidence="3">
    <location>
        <begin position="80"/>
        <end position="103"/>
    </location>
</feature>
<evidence type="ECO:0000256" key="2">
    <source>
        <dbReference type="RuleBase" id="RU003750"/>
    </source>
</evidence>
<keyword evidence="3" id="KW-0812">Transmembrane</keyword>